<dbReference type="AlphaFoldDB" id="A0A0D0DK16"/>
<reference evidence="2" key="2">
    <citation type="submission" date="2015-01" db="EMBL/GenBank/DDBJ databases">
        <title>Evolutionary Origins and Diversification of the Mycorrhizal Mutualists.</title>
        <authorList>
            <consortium name="DOE Joint Genome Institute"/>
            <consortium name="Mycorrhizal Genomics Consortium"/>
            <person name="Kohler A."/>
            <person name="Kuo A."/>
            <person name="Nagy L.G."/>
            <person name="Floudas D."/>
            <person name="Copeland A."/>
            <person name="Barry K.W."/>
            <person name="Cichocki N."/>
            <person name="Veneault-Fourrey C."/>
            <person name="LaButti K."/>
            <person name="Lindquist E.A."/>
            <person name="Lipzen A."/>
            <person name="Lundell T."/>
            <person name="Morin E."/>
            <person name="Murat C."/>
            <person name="Riley R."/>
            <person name="Ohm R."/>
            <person name="Sun H."/>
            <person name="Tunlid A."/>
            <person name="Henrissat B."/>
            <person name="Grigoriev I.V."/>
            <person name="Hibbett D.S."/>
            <person name="Martin F."/>
        </authorList>
    </citation>
    <scope>NUCLEOTIDE SEQUENCE [LARGE SCALE GENOMIC DNA]</scope>
    <source>
        <strain evidence="2">Ve08.2h10</strain>
    </source>
</reference>
<name>A0A0D0DK16_9AGAM</name>
<evidence type="ECO:0000313" key="2">
    <source>
        <dbReference type="Proteomes" id="UP000054538"/>
    </source>
</evidence>
<proteinExistence type="predicted"/>
<gene>
    <name evidence="1" type="ORF">PAXRUDRAFT_733708</name>
</gene>
<protein>
    <submittedName>
        <fullName evidence="1">Uncharacterized protein</fullName>
    </submittedName>
</protein>
<sequence length="104" mass="11384">MRSSILSYGEIPEGKLMRVHHLDHQCRISSPGQLSWEDDGMAGEPCKLSPSLISWKCRAVCDGVLGQSLPNLDRAWNTVKSPGCDQRRLVPTRGILAASITLLA</sequence>
<dbReference type="InParanoid" id="A0A0D0DK16"/>
<dbReference type="Proteomes" id="UP000054538">
    <property type="component" value="Unassembled WGS sequence"/>
</dbReference>
<keyword evidence="2" id="KW-1185">Reference proteome</keyword>
<reference evidence="1 2" key="1">
    <citation type="submission" date="2014-04" db="EMBL/GenBank/DDBJ databases">
        <authorList>
            <consortium name="DOE Joint Genome Institute"/>
            <person name="Kuo A."/>
            <person name="Kohler A."/>
            <person name="Jargeat P."/>
            <person name="Nagy L.G."/>
            <person name="Floudas D."/>
            <person name="Copeland A."/>
            <person name="Barry K.W."/>
            <person name="Cichocki N."/>
            <person name="Veneault-Fourrey C."/>
            <person name="LaButti K."/>
            <person name="Lindquist E.A."/>
            <person name="Lipzen A."/>
            <person name="Lundell T."/>
            <person name="Morin E."/>
            <person name="Murat C."/>
            <person name="Sun H."/>
            <person name="Tunlid A."/>
            <person name="Henrissat B."/>
            <person name="Grigoriev I.V."/>
            <person name="Hibbett D.S."/>
            <person name="Martin F."/>
            <person name="Nordberg H.P."/>
            <person name="Cantor M.N."/>
            <person name="Hua S.X."/>
        </authorList>
    </citation>
    <scope>NUCLEOTIDE SEQUENCE [LARGE SCALE GENOMIC DNA]</scope>
    <source>
        <strain evidence="1 2">Ve08.2h10</strain>
    </source>
</reference>
<accession>A0A0D0DK16</accession>
<dbReference type="HOGENOM" id="CLU_2250943_0_0_1"/>
<dbReference type="EMBL" id="KN825693">
    <property type="protein sequence ID" value="KIK82009.1"/>
    <property type="molecule type" value="Genomic_DNA"/>
</dbReference>
<organism evidence="1 2">
    <name type="scientific">Paxillus rubicundulus Ve08.2h10</name>
    <dbReference type="NCBI Taxonomy" id="930991"/>
    <lineage>
        <taxon>Eukaryota</taxon>
        <taxon>Fungi</taxon>
        <taxon>Dikarya</taxon>
        <taxon>Basidiomycota</taxon>
        <taxon>Agaricomycotina</taxon>
        <taxon>Agaricomycetes</taxon>
        <taxon>Agaricomycetidae</taxon>
        <taxon>Boletales</taxon>
        <taxon>Paxilineae</taxon>
        <taxon>Paxillaceae</taxon>
        <taxon>Paxillus</taxon>
    </lineage>
</organism>
<evidence type="ECO:0000313" key="1">
    <source>
        <dbReference type="EMBL" id="KIK82009.1"/>
    </source>
</evidence>